<sequence>MTRRGIALSATALLAARPAAAQAFPDRPVRLIVPFAPGGPADVQARLLAAGMSERLRQSVVVENRSGAGGIVGTDAVAKAPPDGHTLVFSSTGAVAITIHMVANPPYDPARAFAPVSMITRVPILLMTNPRLPVRTLQELVAVSKTRPLNFGSSGPGSSVHLAGELLRMRTGMQFTHVPYRGAAPATMAVVQGEVDFALLDPTALIEQVRSGAVRPIAVTSAGRSPAMPEVPTFAEAGVPGIELENWYPVLAPAGTPPDRLQALFGAIRGTLEQPALRDQITNSGAAVVASTPEETAAYIQAEIPKWAELVRSSGARMD</sequence>
<dbReference type="PANTHER" id="PTHR42928:SF5">
    <property type="entry name" value="BLR1237 PROTEIN"/>
    <property type="match status" value="1"/>
</dbReference>
<feature type="signal peptide" evidence="2">
    <location>
        <begin position="1"/>
        <end position="23"/>
    </location>
</feature>
<keyword evidence="4" id="KW-1185">Reference proteome</keyword>
<organism evidence="3 4">
    <name type="scientific">Neoroseomonas terrae</name>
    <dbReference type="NCBI Taxonomy" id="424799"/>
    <lineage>
        <taxon>Bacteria</taxon>
        <taxon>Pseudomonadati</taxon>
        <taxon>Pseudomonadota</taxon>
        <taxon>Alphaproteobacteria</taxon>
        <taxon>Acetobacterales</taxon>
        <taxon>Acetobacteraceae</taxon>
        <taxon>Neoroseomonas</taxon>
    </lineage>
</organism>
<comment type="caution">
    <text evidence="3">The sequence shown here is derived from an EMBL/GenBank/DDBJ whole genome shotgun (WGS) entry which is preliminary data.</text>
</comment>
<gene>
    <name evidence="3" type="ORF">GXW78_14385</name>
</gene>
<dbReference type="Pfam" id="PF03401">
    <property type="entry name" value="TctC"/>
    <property type="match status" value="1"/>
</dbReference>
<dbReference type="InterPro" id="IPR005064">
    <property type="entry name" value="BUG"/>
</dbReference>
<evidence type="ECO:0000313" key="3">
    <source>
        <dbReference type="EMBL" id="MBR0650857.1"/>
    </source>
</evidence>
<comment type="similarity">
    <text evidence="1">Belongs to the UPF0065 (bug) family.</text>
</comment>
<dbReference type="PIRSF" id="PIRSF017082">
    <property type="entry name" value="YflP"/>
    <property type="match status" value="1"/>
</dbReference>
<dbReference type="CDD" id="cd13578">
    <property type="entry name" value="PBP2_Bug27"/>
    <property type="match status" value="1"/>
</dbReference>
<accession>A0ABS5EIJ6</accession>
<dbReference type="PANTHER" id="PTHR42928">
    <property type="entry name" value="TRICARBOXYLATE-BINDING PROTEIN"/>
    <property type="match status" value="1"/>
</dbReference>
<dbReference type="Gene3D" id="3.40.190.150">
    <property type="entry name" value="Bordetella uptake gene, domain 1"/>
    <property type="match status" value="1"/>
</dbReference>
<protein>
    <submittedName>
        <fullName evidence="3">Tripartite tricarboxylate transporter substrate binding protein</fullName>
    </submittedName>
</protein>
<dbReference type="Proteomes" id="UP000698752">
    <property type="component" value="Unassembled WGS sequence"/>
</dbReference>
<proteinExistence type="inferred from homology"/>
<keyword evidence="2" id="KW-0732">Signal</keyword>
<feature type="chain" id="PRO_5045762779" evidence="2">
    <location>
        <begin position="24"/>
        <end position="319"/>
    </location>
</feature>
<reference evidence="4" key="1">
    <citation type="journal article" date="2021" name="Syst. Appl. Microbiol.">
        <title>Roseomonas hellenica sp. nov., isolated from roots of wild-growing Alkanna tinctoria.</title>
        <authorList>
            <person name="Rat A."/>
            <person name="Naranjo H.D."/>
            <person name="Lebbe L."/>
            <person name="Cnockaert M."/>
            <person name="Krigas N."/>
            <person name="Grigoriadou K."/>
            <person name="Maloupa E."/>
            <person name="Willems A."/>
        </authorList>
    </citation>
    <scope>NUCLEOTIDE SEQUENCE [LARGE SCALE GENOMIC DNA]</scope>
    <source>
        <strain evidence="4">LMG 31159</strain>
    </source>
</reference>
<dbReference type="InterPro" id="IPR042100">
    <property type="entry name" value="Bug_dom1"/>
</dbReference>
<dbReference type="SUPFAM" id="SSF53850">
    <property type="entry name" value="Periplasmic binding protein-like II"/>
    <property type="match status" value="1"/>
</dbReference>
<evidence type="ECO:0000256" key="1">
    <source>
        <dbReference type="ARBA" id="ARBA00006987"/>
    </source>
</evidence>
<name>A0ABS5EIJ6_9PROT</name>
<dbReference type="Gene3D" id="3.40.190.10">
    <property type="entry name" value="Periplasmic binding protein-like II"/>
    <property type="match status" value="1"/>
</dbReference>
<dbReference type="EMBL" id="JAAEDI010000014">
    <property type="protein sequence ID" value="MBR0650857.1"/>
    <property type="molecule type" value="Genomic_DNA"/>
</dbReference>
<evidence type="ECO:0000313" key="4">
    <source>
        <dbReference type="Proteomes" id="UP000698752"/>
    </source>
</evidence>
<evidence type="ECO:0000256" key="2">
    <source>
        <dbReference type="SAM" id="SignalP"/>
    </source>
</evidence>